<evidence type="ECO:0000313" key="1">
    <source>
        <dbReference type="EMBL" id="TRU46099.1"/>
    </source>
</evidence>
<reference evidence="1 2" key="1">
    <citation type="submission" date="2019-01" db="EMBL/GenBank/DDBJ databases">
        <title>Coherence of Microcystis species and biogeography revealed through population genomics.</title>
        <authorList>
            <person name="Perez-Carrascal O.M."/>
            <person name="Terrat Y."/>
            <person name="Giani A."/>
            <person name="Fortin N."/>
            <person name="Tromas N."/>
            <person name="Shapiro B.J."/>
        </authorList>
    </citation>
    <scope>NUCLEOTIDE SEQUENCE [LARGE SCALE GENOMIC DNA]</scope>
    <source>
        <strain evidence="1">Ma_QC_Ca_00000000_S207</strain>
    </source>
</reference>
<evidence type="ECO:0000313" key="2">
    <source>
        <dbReference type="Proteomes" id="UP000320293"/>
    </source>
</evidence>
<dbReference type="EMBL" id="SFBF01000253">
    <property type="protein sequence ID" value="TRU46099.1"/>
    <property type="molecule type" value="Genomic_DNA"/>
</dbReference>
<organism evidence="1 2">
    <name type="scientific">Microcystis aeruginosa Ma_QC_Ca_00000000_S207</name>
    <dbReference type="NCBI Taxonomy" id="2486251"/>
    <lineage>
        <taxon>Bacteria</taxon>
        <taxon>Bacillati</taxon>
        <taxon>Cyanobacteriota</taxon>
        <taxon>Cyanophyceae</taxon>
        <taxon>Oscillatoriophycideae</taxon>
        <taxon>Chroococcales</taxon>
        <taxon>Microcystaceae</taxon>
        <taxon>Microcystis</taxon>
    </lineage>
</organism>
<name>A0A552FHC9_MICAE</name>
<protein>
    <submittedName>
        <fullName evidence="1">Cytochrome-c oxidase</fullName>
    </submittedName>
</protein>
<sequence length="83" mass="9007">MVIIEITNVEEILSAKIGSFAAKIVQALADDEAKVEEVLIKELLANFQERGIKANLFSVTGLDMLGNGKLEVNVNVRSANMMS</sequence>
<gene>
    <name evidence="1" type="ORF">EWV91_13435</name>
</gene>
<proteinExistence type="predicted"/>
<dbReference type="Proteomes" id="UP000320293">
    <property type="component" value="Unassembled WGS sequence"/>
</dbReference>
<dbReference type="AlphaFoldDB" id="A0A552FHC9"/>
<comment type="caution">
    <text evidence="1">The sequence shown here is derived from an EMBL/GenBank/DDBJ whole genome shotgun (WGS) entry which is preliminary data.</text>
</comment>
<accession>A0A552FHC9</accession>